<dbReference type="OrthoDB" id="10458795at2759"/>
<reference evidence="3" key="2">
    <citation type="submission" date="2013-07" db="EMBL/GenBank/DDBJ databases">
        <authorList>
            <consortium name="The Broad Institute Genome Sequencing Platform"/>
            <person name="Cuomo C."/>
            <person name="Litvintseva A."/>
            <person name="Chen Y."/>
            <person name="Heitman J."/>
            <person name="Sun S."/>
            <person name="Springer D."/>
            <person name="Dromer F."/>
            <person name="Young S.K."/>
            <person name="Zeng Q."/>
            <person name="Gargeya S."/>
            <person name="Fitzgerald M."/>
            <person name="Abouelleil A."/>
            <person name="Alvarado L."/>
            <person name="Berlin A.M."/>
            <person name="Chapman S.B."/>
            <person name="Dewar J."/>
            <person name="Goldberg J."/>
            <person name="Griggs A."/>
            <person name="Gujja S."/>
            <person name="Hansen M."/>
            <person name="Howarth C."/>
            <person name="Imamovic A."/>
            <person name="Larimer J."/>
            <person name="McCowan C."/>
            <person name="Murphy C."/>
            <person name="Pearson M."/>
            <person name="Priest M."/>
            <person name="Roberts A."/>
            <person name="Saif S."/>
            <person name="Shea T."/>
            <person name="Sykes S."/>
            <person name="Wortman J."/>
            <person name="Nusbaum C."/>
            <person name="Birren B."/>
        </authorList>
    </citation>
    <scope>NUCLEOTIDE SEQUENCE</scope>
    <source>
        <strain evidence="3">CBS 10118</strain>
    </source>
</reference>
<dbReference type="KEGG" id="kbi:30210389"/>
<dbReference type="EMBL" id="CP144545">
    <property type="protein sequence ID" value="WVW84710.1"/>
    <property type="molecule type" value="Genomic_DNA"/>
</dbReference>
<evidence type="ECO:0000313" key="3">
    <source>
        <dbReference type="EMBL" id="WVW84710.1"/>
    </source>
</evidence>
<feature type="region of interest" description="Disordered" evidence="1">
    <location>
        <begin position="41"/>
        <end position="84"/>
    </location>
</feature>
<dbReference type="Proteomes" id="UP000092730">
    <property type="component" value="Chromosome 5"/>
</dbReference>
<gene>
    <name evidence="2" type="ORF">I302_05990</name>
    <name evidence="3" type="ORF">I302_106745</name>
</gene>
<accession>A0A1B9G0I9</accession>
<dbReference type="EMBL" id="KI894022">
    <property type="protein sequence ID" value="OCF24530.1"/>
    <property type="molecule type" value="Genomic_DNA"/>
</dbReference>
<protein>
    <submittedName>
        <fullName evidence="2">Uncharacterized protein</fullName>
    </submittedName>
</protein>
<organism evidence="2">
    <name type="scientific">Kwoniella bestiolae CBS 10118</name>
    <dbReference type="NCBI Taxonomy" id="1296100"/>
    <lineage>
        <taxon>Eukaryota</taxon>
        <taxon>Fungi</taxon>
        <taxon>Dikarya</taxon>
        <taxon>Basidiomycota</taxon>
        <taxon>Agaricomycotina</taxon>
        <taxon>Tremellomycetes</taxon>
        <taxon>Tremellales</taxon>
        <taxon>Cryptococcaceae</taxon>
        <taxon>Kwoniella</taxon>
    </lineage>
</organism>
<proteinExistence type="predicted"/>
<name>A0A1B9G0I9_9TREE</name>
<dbReference type="RefSeq" id="XP_019045600.1">
    <property type="nucleotide sequence ID" value="XM_019192603.1"/>
</dbReference>
<feature type="compositionally biased region" description="Gly residues" evidence="1">
    <location>
        <begin position="65"/>
        <end position="84"/>
    </location>
</feature>
<dbReference type="GeneID" id="30210389"/>
<reference evidence="2" key="1">
    <citation type="submission" date="2013-07" db="EMBL/GenBank/DDBJ databases">
        <title>The Genome Sequence of Cryptococcus bestiolae CBS10118.</title>
        <authorList>
            <consortium name="The Broad Institute Genome Sequencing Platform"/>
            <person name="Cuomo C."/>
            <person name="Litvintseva A."/>
            <person name="Chen Y."/>
            <person name="Heitman J."/>
            <person name="Sun S."/>
            <person name="Springer D."/>
            <person name="Dromer F."/>
            <person name="Young S.K."/>
            <person name="Zeng Q."/>
            <person name="Gargeya S."/>
            <person name="Fitzgerald M."/>
            <person name="Abouelleil A."/>
            <person name="Alvarado L."/>
            <person name="Berlin A.M."/>
            <person name="Chapman S.B."/>
            <person name="Dewar J."/>
            <person name="Goldberg J."/>
            <person name="Griggs A."/>
            <person name="Gujja S."/>
            <person name="Hansen M."/>
            <person name="Howarth C."/>
            <person name="Imamovic A."/>
            <person name="Larimer J."/>
            <person name="McCowan C."/>
            <person name="Murphy C."/>
            <person name="Pearson M."/>
            <person name="Priest M."/>
            <person name="Roberts A."/>
            <person name="Saif S."/>
            <person name="Shea T."/>
            <person name="Sykes S."/>
            <person name="Wortman J."/>
            <person name="Nusbaum C."/>
            <person name="Birren B."/>
        </authorList>
    </citation>
    <scope>NUCLEOTIDE SEQUENCE [LARGE SCALE GENOMIC DNA]</scope>
    <source>
        <strain evidence="2">CBS 10118</strain>
    </source>
</reference>
<dbReference type="VEuPathDB" id="FungiDB:I302_05990"/>
<evidence type="ECO:0000256" key="1">
    <source>
        <dbReference type="SAM" id="MobiDB-lite"/>
    </source>
</evidence>
<evidence type="ECO:0000313" key="4">
    <source>
        <dbReference type="Proteomes" id="UP000092730"/>
    </source>
</evidence>
<evidence type="ECO:0000313" key="2">
    <source>
        <dbReference type="EMBL" id="OCF24530.1"/>
    </source>
</evidence>
<reference evidence="3" key="4">
    <citation type="submission" date="2024-02" db="EMBL/GenBank/DDBJ databases">
        <title>Comparative genomics of Cryptococcus and Kwoniella reveals pathogenesis evolution and contrasting modes of karyotype evolution via chromosome fusion or intercentromeric recombination.</title>
        <authorList>
            <person name="Coelho M.A."/>
            <person name="David-Palma M."/>
            <person name="Shea T."/>
            <person name="Bowers K."/>
            <person name="McGinley-Smith S."/>
            <person name="Mohammad A.W."/>
            <person name="Gnirke A."/>
            <person name="Yurkov A.M."/>
            <person name="Nowrousian M."/>
            <person name="Sun S."/>
            <person name="Cuomo C.A."/>
            <person name="Heitman J."/>
        </authorList>
    </citation>
    <scope>NUCLEOTIDE SEQUENCE</scope>
    <source>
        <strain evidence="3">CBS 10118</strain>
    </source>
</reference>
<reference evidence="2" key="3">
    <citation type="submission" date="2014-01" db="EMBL/GenBank/DDBJ databases">
        <title>Evolution of pathogenesis and genome organization in the Tremellales.</title>
        <authorList>
            <person name="Cuomo C."/>
            <person name="Litvintseva A."/>
            <person name="Heitman J."/>
            <person name="Chen Y."/>
            <person name="Sun S."/>
            <person name="Springer D."/>
            <person name="Dromer F."/>
            <person name="Young S."/>
            <person name="Zeng Q."/>
            <person name="Chapman S."/>
            <person name="Gujja S."/>
            <person name="Saif S."/>
            <person name="Birren B."/>
        </authorList>
    </citation>
    <scope>NUCLEOTIDE SEQUENCE</scope>
    <source>
        <strain evidence="2">CBS 10118</strain>
    </source>
</reference>
<keyword evidence="4" id="KW-1185">Reference proteome</keyword>
<sequence length="84" mass="8556">MFSRPPSDRGSQGKILRLRGGCCTDSAFEIDQDRKYGEYGKKLRNRDETDGSGTNRKGVIHGRRGGAIAGAGAGASAGGGGGAG</sequence>
<dbReference type="AlphaFoldDB" id="A0A1B9G0I9"/>